<keyword evidence="3" id="KW-1185">Reference proteome</keyword>
<gene>
    <name evidence="2" type="ORF">SAMN05216490_0598</name>
</gene>
<evidence type="ECO:0000256" key="1">
    <source>
        <dbReference type="SAM" id="SignalP"/>
    </source>
</evidence>
<dbReference type="STRING" id="652787.SAMN05216490_0598"/>
<keyword evidence="1" id="KW-0732">Signal</keyword>
<dbReference type="AlphaFoldDB" id="A0A1H1PQ33"/>
<feature type="chain" id="PRO_5009256857" description="Fasciclin domain-containing protein" evidence="1">
    <location>
        <begin position="23"/>
        <end position="216"/>
    </location>
</feature>
<protein>
    <recommendedName>
        <fullName evidence="4">Fasciclin domain-containing protein</fullName>
    </recommendedName>
</protein>
<dbReference type="PROSITE" id="PS51257">
    <property type="entry name" value="PROKAR_LIPOPROTEIN"/>
    <property type="match status" value="1"/>
</dbReference>
<evidence type="ECO:0008006" key="4">
    <source>
        <dbReference type="Google" id="ProtNLM"/>
    </source>
</evidence>
<name>A0A1H1PQ33_MUCMA</name>
<feature type="signal peptide" evidence="1">
    <location>
        <begin position="1"/>
        <end position="22"/>
    </location>
</feature>
<evidence type="ECO:0000313" key="3">
    <source>
        <dbReference type="Proteomes" id="UP000199679"/>
    </source>
</evidence>
<sequence length="216" mass="23901">MKKINKLLIKLSLLMLIPLAVISCKKDKYLTDGGLENPNTPLSTYDYLKNNKYHQFDTVLMLADHFNLKDSINNAKTFFAFTDMSLRLLITNLKIDSLSQLEDSVTQNLFRQYMFRQTINLSQATLVEVPYTNDAGVKSAIKYTAANQVVYLDGANVAFPYNTLDYVKVNGAVDGSSGISATDSVDIVIPCQTTGIKTSSGTTLHVLVNNATLNKL</sequence>
<evidence type="ECO:0000313" key="2">
    <source>
        <dbReference type="EMBL" id="SDS13214.1"/>
    </source>
</evidence>
<dbReference type="OrthoDB" id="655802at2"/>
<organism evidence="2 3">
    <name type="scientific">Mucilaginibacter mallensis</name>
    <dbReference type="NCBI Taxonomy" id="652787"/>
    <lineage>
        <taxon>Bacteria</taxon>
        <taxon>Pseudomonadati</taxon>
        <taxon>Bacteroidota</taxon>
        <taxon>Sphingobacteriia</taxon>
        <taxon>Sphingobacteriales</taxon>
        <taxon>Sphingobacteriaceae</taxon>
        <taxon>Mucilaginibacter</taxon>
    </lineage>
</organism>
<dbReference type="Proteomes" id="UP000199679">
    <property type="component" value="Chromosome I"/>
</dbReference>
<dbReference type="RefSeq" id="WP_091369024.1">
    <property type="nucleotide sequence ID" value="NZ_LT629740.1"/>
</dbReference>
<proteinExistence type="predicted"/>
<reference evidence="2 3" key="1">
    <citation type="submission" date="2016-10" db="EMBL/GenBank/DDBJ databases">
        <authorList>
            <person name="de Groot N.N."/>
        </authorList>
    </citation>
    <scope>NUCLEOTIDE SEQUENCE [LARGE SCALE GENOMIC DNA]</scope>
    <source>
        <strain evidence="2 3">MP1X4</strain>
    </source>
</reference>
<dbReference type="EMBL" id="LT629740">
    <property type="protein sequence ID" value="SDS13214.1"/>
    <property type="molecule type" value="Genomic_DNA"/>
</dbReference>
<accession>A0A1H1PQ33</accession>